<dbReference type="Pfam" id="PF13540">
    <property type="entry name" value="RCC1_2"/>
    <property type="match status" value="2"/>
</dbReference>
<dbReference type="PROSITE" id="PS50012">
    <property type="entry name" value="RCC1_3"/>
    <property type="match status" value="2"/>
</dbReference>
<dbReference type="Gene3D" id="2.130.10.30">
    <property type="entry name" value="Regulator of chromosome condensation 1/beta-lactamase-inhibitor protein II"/>
    <property type="match status" value="2"/>
</dbReference>
<dbReference type="GeneID" id="9689426"/>
<dbReference type="KEGG" id="mpp:MICPUCDRAFT_66235"/>
<feature type="region of interest" description="Disordered" evidence="3">
    <location>
        <begin position="125"/>
        <end position="162"/>
    </location>
</feature>
<keyword evidence="5" id="KW-1185">Reference proteome</keyword>
<dbReference type="AlphaFoldDB" id="C1N7X4"/>
<dbReference type="InterPro" id="IPR051210">
    <property type="entry name" value="Ub_ligase/GEF_domain"/>
</dbReference>
<dbReference type="PANTHER" id="PTHR22870">
    <property type="entry name" value="REGULATOR OF CHROMOSOME CONDENSATION"/>
    <property type="match status" value="1"/>
</dbReference>
<evidence type="ECO:0000313" key="5">
    <source>
        <dbReference type="Proteomes" id="UP000001876"/>
    </source>
</evidence>
<reference evidence="4 5" key="1">
    <citation type="journal article" date="2009" name="Science">
        <title>Green evolution and dynamic adaptations revealed by genomes of the marine picoeukaryotes Micromonas.</title>
        <authorList>
            <person name="Worden A.Z."/>
            <person name="Lee J.H."/>
            <person name="Mock T."/>
            <person name="Rouze P."/>
            <person name="Simmons M.P."/>
            <person name="Aerts A.L."/>
            <person name="Allen A.E."/>
            <person name="Cuvelier M.L."/>
            <person name="Derelle E."/>
            <person name="Everett M.V."/>
            <person name="Foulon E."/>
            <person name="Grimwood J."/>
            <person name="Gundlach H."/>
            <person name="Henrissat B."/>
            <person name="Napoli C."/>
            <person name="McDonald S.M."/>
            <person name="Parker M.S."/>
            <person name="Rombauts S."/>
            <person name="Salamov A."/>
            <person name="Von Dassow P."/>
            <person name="Badger J.H."/>
            <person name="Coutinho P.M."/>
            <person name="Demir E."/>
            <person name="Dubchak I."/>
            <person name="Gentemann C."/>
            <person name="Eikrem W."/>
            <person name="Gready J.E."/>
            <person name="John U."/>
            <person name="Lanier W."/>
            <person name="Lindquist E.A."/>
            <person name="Lucas S."/>
            <person name="Mayer K.F."/>
            <person name="Moreau H."/>
            <person name="Not F."/>
            <person name="Otillar R."/>
            <person name="Panaud O."/>
            <person name="Pangilinan J."/>
            <person name="Paulsen I."/>
            <person name="Piegu B."/>
            <person name="Poliakov A."/>
            <person name="Robbens S."/>
            <person name="Schmutz J."/>
            <person name="Toulza E."/>
            <person name="Wyss T."/>
            <person name="Zelensky A."/>
            <person name="Zhou K."/>
            <person name="Armbrust E.V."/>
            <person name="Bhattacharya D."/>
            <person name="Goodenough U.W."/>
            <person name="Van de Peer Y."/>
            <person name="Grigoriev I.V."/>
        </authorList>
    </citation>
    <scope>NUCLEOTIDE SEQUENCE [LARGE SCALE GENOMIC DNA]</scope>
    <source>
        <strain evidence="4 5">CCMP1545</strain>
    </source>
</reference>
<dbReference type="PRINTS" id="PR00633">
    <property type="entry name" value="RCCNDNSATION"/>
</dbReference>
<dbReference type="RefSeq" id="XP_003064167.1">
    <property type="nucleotide sequence ID" value="XM_003064121.1"/>
</dbReference>
<feature type="region of interest" description="Disordered" evidence="3">
    <location>
        <begin position="300"/>
        <end position="326"/>
    </location>
</feature>
<proteinExistence type="predicted"/>
<dbReference type="SUPFAM" id="SSF50985">
    <property type="entry name" value="RCC1/BLIP-II"/>
    <property type="match status" value="1"/>
</dbReference>
<evidence type="ECO:0000313" key="4">
    <source>
        <dbReference type="EMBL" id="EEH51789.1"/>
    </source>
</evidence>
<dbReference type="InterPro" id="IPR009091">
    <property type="entry name" value="RCC1/BLIP-II"/>
</dbReference>
<evidence type="ECO:0000256" key="2">
    <source>
        <dbReference type="PROSITE-ProRule" id="PRU00235"/>
    </source>
</evidence>
<feature type="repeat" description="RCC1" evidence="2">
    <location>
        <begin position="232"/>
        <end position="285"/>
    </location>
</feature>
<keyword evidence="1" id="KW-0677">Repeat</keyword>
<dbReference type="OrthoDB" id="7399154at2759"/>
<dbReference type="STRING" id="564608.C1N7X4"/>
<accession>C1N7X4</accession>
<feature type="region of interest" description="Disordered" evidence="3">
    <location>
        <begin position="183"/>
        <end position="208"/>
    </location>
</feature>
<evidence type="ECO:0000256" key="1">
    <source>
        <dbReference type="ARBA" id="ARBA00022737"/>
    </source>
</evidence>
<dbReference type="PROSITE" id="PS00626">
    <property type="entry name" value="RCC1_2"/>
    <property type="match status" value="1"/>
</dbReference>
<feature type="region of interest" description="Disordered" evidence="3">
    <location>
        <begin position="1"/>
        <end position="75"/>
    </location>
</feature>
<dbReference type="PANTHER" id="PTHR22870:SF408">
    <property type="entry name" value="OS09G0560450 PROTEIN"/>
    <property type="match status" value="1"/>
</dbReference>
<gene>
    <name evidence="4" type="ORF">MICPUCDRAFT_66235</name>
</gene>
<protein>
    <submittedName>
        <fullName evidence="4">Predicted protein</fullName>
    </submittedName>
</protein>
<dbReference type="InterPro" id="IPR000408">
    <property type="entry name" value="Reg_chr_condens"/>
</dbReference>
<name>C1N7X4_MICPC</name>
<feature type="repeat" description="RCC1" evidence="2">
    <location>
        <begin position="286"/>
        <end position="326"/>
    </location>
</feature>
<dbReference type="EMBL" id="GG663750">
    <property type="protein sequence ID" value="EEH51789.1"/>
    <property type="molecule type" value="Genomic_DNA"/>
</dbReference>
<evidence type="ECO:0000256" key="3">
    <source>
        <dbReference type="SAM" id="MobiDB-lite"/>
    </source>
</evidence>
<feature type="compositionally biased region" description="Acidic residues" evidence="3">
    <location>
        <begin position="42"/>
        <end position="56"/>
    </location>
</feature>
<dbReference type="Proteomes" id="UP000001876">
    <property type="component" value="Unassembled WGS sequence"/>
</dbReference>
<feature type="compositionally biased region" description="Acidic residues" evidence="3">
    <location>
        <begin position="148"/>
        <end position="162"/>
    </location>
</feature>
<organism evidence="5">
    <name type="scientific">Micromonas pusilla (strain CCMP1545)</name>
    <name type="common">Picoplanktonic green alga</name>
    <dbReference type="NCBI Taxonomy" id="564608"/>
    <lineage>
        <taxon>Eukaryota</taxon>
        <taxon>Viridiplantae</taxon>
        <taxon>Chlorophyta</taxon>
        <taxon>Mamiellophyceae</taxon>
        <taxon>Mamiellales</taxon>
        <taxon>Mamiellaceae</taxon>
        <taxon>Micromonas</taxon>
    </lineage>
</organism>
<dbReference type="eggNOG" id="KOG1426">
    <property type="taxonomic scope" value="Eukaryota"/>
</dbReference>
<sequence length="326" mass="33422">MLGLGDDLDRDAPCRVASFGGGGGRRAARMNDATRFPGAMSDTDDSDEERDAEEEAEARRRRGGGWDIARNDPRDFLRASADSALSGGTSVDDDDPGARVVAVSFGARHAVAVTADGVAHTWGGNAHAQLGTEDGPSQTPRPWPAPVDLEDAVESGSDVDDVDGFDDDDLDLDDEELLFAQDGDASFDAPGPTTSPGGPGARRRARRRGCSRTFVVAAAAGGKHTALTTARGAVVVFGGGLGVGDAGHQGANAGGWTPPTRVRGLPMSASSVAAGREHTVVLTREGDVYAWGDDGVGQLGGGERSSDAADAFARPTPAKVASFPRG</sequence>